<evidence type="ECO:0000313" key="3">
    <source>
        <dbReference type="EMBL" id="TXG92495.1"/>
    </source>
</evidence>
<feature type="compositionally biased region" description="Polar residues" evidence="1">
    <location>
        <begin position="551"/>
        <end position="564"/>
    </location>
</feature>
<dbReference type="InterPro" id="IPR007391">
    <property type="entry name" value="Vancomycin_resist_VanW"/>
</dbReference>
<evidence type="ECO:0000313" key="4">
    <source>
        <dbReference type="Proteomes" id="UP000471120"/>
    </source>
</evidence>
<feature type="compositionally biased region" description="Polar residues" evidence="1">
    <location>
        <begin position="529"/>
        <end position="541"/>
    </location>
</feature>
<dbReference type="AlphaFoldDB" id="A0A6P2CIN2"/>
<comment type="caution">
    <text evidence="3">The sequence shown here is derived from an EMBL/GenBank/DDBJ whole genome shotgun (WGS) entry which is preliminary data.</text>
</comment>
<dbReference type="EMBL" id="QRCM01000001">
    <property type="protein sequence ID" value="TXG92495.1"/>
    <property type="molecule type" value="Genomic_DNA"/>
</dbReference>
<gene>
    <name evidence="3" type="ORF">DW322_07090</name>
</gene>
<feature type="compositionally biased region" description="Acidic residues" evidence="1">
    <location>
        <begin position="596"/>
        <end position="610"/>
    </location>
</feature>
<dbReference type="InterPro" id="IPR052913">
    <property type="entry name" value="Glycopeptide_resist_protein"/>
</dbReference>
<sequence>MPPEPRPVRQQSDAEATREVPTVPESPQPEPENPTTTSSARPAWVKAAAITGGVVGVLAIGYGIDLAVSSGSMPRGTAVAGIEIGGASREEAHERLVAGLSNRVDEPVAVRAGDVETQIVPADAGLGFDWEATLDHAEAQPLNPFVRVASFFTTTDSPVVPQRDDTALFGAIDGLRNDVDRAPREGGVVFEGATPVAVTPEPGQNLDGQAAADEFALQWPYGETVELPVDTVPVTVTQDAVDRAMNEVAIPATSADLVVTGRDDVAATLPRDAVGAVLSFAPTESGDLEPRFDAEAATGILAPQLAPTEVQPEDARIRLSGGTPTITPSVEGVLVNWEETLEQLPEMMTDTHTGEAVYETKEPELTTERAESLGVNEQVSTFSTGGFSAASGTNIRLAANAINGALVMPGETFSLNGHTGPRGTAQGYVESGIINNGRPDNAVGGGVSQVATTLYNASYFAGMEDVAHTEHSYYISRYPEAREATVFEGAIDLQFRNPFDTAVLIAASADSSTLTVSFYGTDHVEVESVTGSRSNPTQPNTVRLPAGEACSPSSGAPGFTSSDTRIIRDAASGREISRDTRTVRYDPQPIVVCGDQGDDSADDDSAGDDE</sequence>
<dbReference type="Pfam" id="PF12229">
    <property type="entry name" value="PG_binding_4"/>
    <property type="match status" value="1"/>
</dbReference>
<organism evidence="3 4">
    <name type="scientific">Rhodococcus rhodnii</name>
    <dbReference type="NCBI Taxonomy" id="38312"/>
    <lineage>
        <taxon>Bacteria</taxon>
        <taxon>Bacillati</taxon>
        <taxon>Actinomycetota</taxon>
        <taxon>Actinomycetes</taxon>
        <taxon>Mycobacteriales</taxon>
        <taxon>Nocardiaceae</taxon>
        <taxon>Rhodococcus</taxon>
    </lineage>
</organism>
<evidence type="ECO:0000256" key="1">
    <source>
        <dbReference type="SAM" id="MobiDB-lite"/>
    </source>
</evidence>
<feature type="compositionally biased region" description="Basic and acidic residues" evidence="1">
    <location>
        <begin position="565"/>
        <end position="584"/>
    </location>
</feature>
<feature type="region of interest" description="Disordered" evidence="1">
    <location>
        <begin position="529"/>
        <end position="610"/>
    </location>
</feature>
<dbReference type="Pfam" id="PF04294">
    <property type="entry name" value="VanW"/>
    <property type="match status" value="1"/>
</dbReference>
<dbReference type="RefSeq" id="WP_010837999.1">
    <property type="nucleotide sequence ID" value="NZ_QRCM01000001.1"/>
</dbReference>
<evidence type="ECO:0000259" key="2">
    <source>
        <dbReference type="Pfam" id="PF12229"/>
    </source>
</evidence>
<proteinExistence type="predicted"/>
<feature type="region of interest" description="Disordered" evidence="1">
    <location>
        <begin position="1"/>
        <end position="40"/>
    </location>
</feature>
<dbReference type="InterPro" id="IPR022029">
    <property type="entry name" value="YoaR-like_PG-bd"/>
</dbReference>
<dbReference type="PANTHER" id="PTHR35788">
    <property type="entry name" value="EXPORTED PROTEIN-RELATED"/>
    <property type="match status" value="1"/>
</dbReference>
<dbReference type="Proteomes" id="UP000471120">
    <property type="component" value="Unassembled WGS sequence"/>
</dbReference>
<name>A0A6P2CIN2_9NOCA</name>
<dbReference type="PANTHER" id="PTHR35788:SF1">
    <property type="entry name" value="EXPORTED PROTEIN"/>
    <property type="match status" value="1"/>
</dbReference>
<reference evidence="3 4" key="1">
    <citation type="submission" date="2018-07" db="EMBL/GenBank/DDBJ databases">
        <title>Genome sequence of Rhodococcus rhodnii ATCC 35071 from Rhodnius prolixus.</title>
        <authorList>
            <person name="Patel V."/>
            <person name="Vogel K.J."/>
        </authorList>
    </citation>
    <scope>NUCLEOTIDE SEQUENCE [LARGE SCALE GENOMIC DNA]</scope>
    <source>
        <strain evidence="3 4">ATCC 35071</strain>
    </source>
</reference>
<feature type="domain" description="YoaR-like putative peptidoglycan binding" evidence="2">
    <location>
        <begin position="285"/>
        <end position="350"/>
    </location>
</feature>
<protein>
    <recommendedName>
        <fullName evidence="2">YoaR-like putative peptidoglycan binding domain-containing protein</fullName>
    </recommendedName>
</protein>
<accession>A0A6P2CIN2</accession>